<evidence type="ECO:0000259" key="2">
    <source>
        <dbReference type="PROSITE" id="PS51750"/>
    </source>
</evidence>
<organism evidence="3 4">
    <name type="scientific">Pseudomonas linyingensis</name>
    <dbReference type="NCBI Taxonomy" id="915471"/>
    <lineage>
        <taxon>Bacteria</taxon>
        <taxon>Pseudomonadati</taxon>
        <taxon>Pseudomonadota</taxon>
        <taxon>Gammaproteobacteria</taxon>
        <taxon>Pseudomonadales</taxon>
        <taxon>Pseudomonadaceae</taxon>
        <taxon>Pseudomonas</taxon>
    </lineage>
</organism>
<dbReference type="AlphaFoldDB" id="A0A1H6Z0U7"/>
<protein>
    <submittedName>
        <fullName evidence="3">Prophage antirepressor</fullName>
    </submittedName>
</protein>
<dbReference type="Pfam" id="PF02498">
    <property type="entry name" value="Bro-N"/>
    <property type="match status" value="1"/>
</dbReference>
<dbReference type="OrthoDB" id="1042522at2"/>
<dbReference type="PROSITE" id="PS51750">
    <property type="entry name" value="BRO_N"/>
    <property type="match status" value="1"/>
</dbReference>
<feature type="region of interest" description="Disordered" evidence="1">
    <location>
        <begin position="1"/>
        <end position="26"/>
    </location>
</feature>
<proteinExistence type="predicted"/>
<keyword evidence="4" id="KW-1185">Reference proteome</keyword>
<feature type="compositionally biased region" description="Basic and acidic residues" evidence="1">
    <location>
        <begin position="9"/>
        <end position="23"/>
    </location>
</feature>
<feature type="domain" description="Bro-N" evidence="2">
    <location>
        <begin position="35"/>
        <end position="146"/>
    </location>
</feature>
<gene>
    <name evidence="3" type="ORF">SAMN05216201_109106</name>
</gene>
<dbReference type="Proteomes" id="UP000242930">
    <property type="component" value="Unassembled WGS sequence"/>
</dbReference>
<evidence type="ECO:0000256" key="1">
    <source>
        <dbReference type="SAM" id="MobiDB-lite"/>
    </source>
</evidence>
<reference evidence="4" key="1">
    <citation type="submission" date="2016-10" db="EMBL/GenBank/DDBJ databases">
        <authorList>
            <person name="Varghese N."/>
            <person name="Submissions S."/>
        </authorList>
    </citation>
    <scope>NUCLEOTIDE SEQUENCE [LARGE SCALE GENOMIC DNA]</scope>
    <source>
        <strain evidence="4">LMG 25967</strain>
    </source>
</reference>
<name>A0A1H6Z0U7_9PSED</name>
<evidence type="ECO:0000313" key="3">
    <source>
        <dbReference type="EMBL" id="SEJ47091.1"/>
    </source>
</evidence>
<dbReference type="STRING" id="915471.SAMN05216201_109106"/>
<accession>A0A1H6Z0U7</accession>
<dbReference type="InterPro" id="IPR003497">
    <property type="entry name" value="BRO_N_domain"/>
</dbReference>
<evidence type="ECO:0000313" key="4">
    <source>
        <dbReference type="Proteomes" id="UP000242930"/>
    </source>
</evidence>
<dbReference type="PANTHER" id="PTHR36180:SF2">
    <property type="entry name" value="BRO FAMILY PROTEIN"/>
    <property type="match status" value="1"/>
</dbReference>
<dbReference type="SMART" id="SM01040">
    <property type="entry name" value="Bro-N"/>
    <property type="match status" value="1"/>
</dbReference>
<dbReference type="PANTHER" id="PTHR36180">
    <property type="entry name" value="DNA-BINDING PROTEIN-RELATED-RELATED"/>
    <property type="match status" value="1"/>
</dbReference>
<dbReference type="EMBL" id="FNZE01000009">
    <property type="protein sequence ID" value="SEJ47091.1"/>
    <property type="molecule type" value="Genomic_DNA"/>
</dbReference>
<sequence length="321" mass="35703">MNRASRQAPEMKKPRRGESRQGFDNEITEQEINVMNKNTTEPAQVIPFQFEASEVRTLLIDDQPWFCAADVCAVLGYANSRKAITDNCRASGVTASDIRSGGQKRSVTFISEGNLYRLIIKSRKEEAQRFEAWVCDEVLPAIRKHGRYVDGAGKLDTLLGSTIGTNGFNMLGSVIKGKVAMLPKEARRRATMKIWSQTHTAFGVRSAQDIPADQLDAARNFVAAYALEGDWLPKAKEEAGVFMIDHDLYRVWFICRHFDVLNSVQRQAGLCRLLSGLGSRLGAEMIDHFRDGGAAVHVLLNKYGPAMNEAADRLGLNRSTH</sequence>